<dbReference type="InterPro" id="IPR029058">
    <property type="entry name" value="AB_hydrolase_fold"/>
</dbReference>
<dbReference type="PANTHER" id="PTHR46438">
    <property type="entry name" value="ALPHA/BETA-HYDROLASES SUPERFAMILY PROTEIN"/>
    <property type="match status" value="1"/>
</dbReference>
<evidence type="ECO:0000313" key="3">
    <source>
        <dbReference type="Proteomes" id="UP000625316"/>
    </source>
</evidence>
<dbReference type="Gene3D" id="3.40.50.1820">
    <property type="entry name" value="alpha/beta hydrolase"/>
    <property type="match status" value="1"/>
</dbReference>
<dbReference type="InterPro" id="IPR000073">
    <property type="entry name" value="AB_hydrolase_1"/>
</dbReference>
<dbReference type="PRINTS" id="PR00111">
    <property type="entry name" value="ABHYDROLASE"/>
</dbReference>
<feature type="domain" description="AB hydrolase-1" evidence="1">
    <location>
        <begin position="59"/>
        <end position="310"/>
    </location>
</feature>
<dbReference type="SUPFAM" id="SSF53474">
    <property type="entry name" value="alpha/beta-Hydrolases"/>
    <property type="match status" value="1"/>
</dbReference>
<dbReference type="AlphaFoldDB" id="A0A928VS09"/>
<keyword evidence="2" id="KW-0378">Hydrolase</keyword>
<evidence type="ECO:0000313" key="2">
    <source>
        <dbReference type="EMBL" id="MBE9031124.1"/>
    </source>
</evidence>
<evidence type="ECO:0000259" key="1">
    <source>
        <dbReference type="Pfam" id="PF00561"/>
    </source>
</evidence>
<accession>A0A928VS09</accession>
<protein>
    <submittedName>
        <fullName evidence="2">Alpha/beta fold hydrolase</fullName>
    </submittedName>
</protein>
<dbReference type="EMBL" id="JADEXQ010000053">
    <property type="protein sequence ID" value="MBE9031124.1"/>
    <property type="molecule type" value="Genomic_DNA"/>
</dbReference>
<name>A0A928VS09_9CYAN</name>
<dbReference type="RefSeq" id="WP_264325953.1">
    <property type="nucleotide sequence ID" value="NZ_JADEXQ010000053.1"/>
</dbReference>
<reference evidence="2" key="1">
    <citation type="submission" date="2020-10" db="EMBL/GenBank/DDBJ databases">
        <authorList>
            <person name="Castelo-Branco R."/>
            <person name="Eusebio N."/>
            <person name="Adriana R."/>
            <person name="Vieira A."/>
            <person name="Brugerolle De Fraissinette N."/>
            <person name="Rezende De Castro R."/>
            <person name="Schneider M.P."/>
            <person name="Vasconcelos V."/>
            <person name="Leao P.N."/>
        </authorList>
    </citation>
    <scope>NUCLEOTIDE SEQUENCE</scope>
    <source>
        <strain evidence="2">LEGE 11480</strain>
    </source>
</reference>
<dbReference type="GO" id="GO:0016787">
    <property type="term" value="F:hydrolase activity"/>
    <property type="evidence" value="ECO:0007669"/>
    <property type="project" value="UniProtKB-KW"/>
</dbReference>
<dbReference type="Proteomes" id="UP000625316">
    <property type="component" value="Unassembled WGS sequence"/>
</dbReference>
<dbReference type="PANTHER" id="PTHR46438:SF2">
    <property type="entry name" value="ALPHA_BETA-HYDROLASES SUPERFAMILY PROTEIN"/>
    <property type="match status" value="1"/>
</dbReference>
<comment type="caution">
    <text evidence="2">The sequence shown here is derived from an EMBL/GenBank/DDBJ whole genome shotgun (WGS) entry which is preliminary data.</text>
</comment>
<organism evidence="2 3">
    <name type="scientific">Romeriopsis navalis LEGE 11480</name>
    <dbReference type="NCBI Taxonomy" id="2777977"/>
    <lineage>
        <taxon>Bacteria</taxon>
        <taxon>Bacillati</taxon>
        <taxon>Cyanobacteriota</taxon>
        <taxon>Cyanophyceae</taxon>
        <taxon>Leptolyngbyales</taxon>
        <taxon>Leptolyngbyaceae</taxon>
        <taxon>Romeriopsis</taxon>
        <taxon>Romeriopsis navalis</taxon>
    </lineage>
</organism>
<proteinExistence type="predicted"/>
<keyword evidence="3" id="KW-1185">Reference proteome</keyword>
<gene>
    <name evidence="2" type="ORF">IQ266_15425</name>
</gene>
<sequence length="332" mass="37109">MSANASVPGLPHWTHRVGQRRTWLWRGWPIHYSYAQPIENPMPPVEPAAVTGALVDQTPMLLLHGFGASIGHWRKNIAVLSQTHPVYALDLLGFGQSAKAMANYDTALWVDQVYEFWRAFIGRPVVLVGHSLGSTVGLTIAARHPEMLASLVMFTLPDASVLDLPAWLRSTQLKPFVNLPLAGLKRLLTAPLIFAPLFRLIRRPQVIQKWAKSAYMMSEVVDEELVDVFSSPAYDRGATRALASMINAKNLDAERFSARAVLPRLTMPMLLIWGKQDKAVPPLLAPKFLQYNSKIELIELDNVGHCAHDECPDAMNRILLDWIAKQTVQCVR</sequence>
<dbReference type="Pfam" id="PF00561">
    <property type="entry name" value="Abhydrolase_1"/>
    <property type="match status" value="1"/>
</dbReference>